<dbReference type="RefSeq" id="XP_024406145.1">
    <property type="nucleotide sequence ID" value="XM_024549167.1"/>
</dbReference>
<evidence type="ECO:0000256" key="1">
    <source>
        <dbReference type="SAM" id="MobiDB-lite"/>
    </source>
</evidence>
<reference evidence="2 3" key="1">
    <citation type="journal article" date="2016" name="Genome Announc.">
        <title>Draft Whole-Genome Sequence of Trichoderma gamsii T6085, a Promising Biocontrol Agent of Fusarium Head Blight on Wheat.</title>
        <authorList>
            <person name="Baroncelli R."/>
            <person name="Zapparata A."/>
            <person name="Piaggeschi G."/>
            <person name="Sarrocco S."/>
            <person name="Vannacci G."/>
        </authorList>
    </citation>
    <scope>NUCLEOTIDE SEQUENCE [LARGE SCALE GENOMIC DNA]</scope>
    <source>
        <strain evidence="2 3">T6085</strain>
    </source>
</reference>
<proteinExistence type="predicted"/>
<dbReference type="GeneID" id="36347445"/>
<dbReference type="EMBL" id="JPDN02000008">
    <property type="protein sequence ID" value="PON28118.1"/>
    <property type="molecule type" value="Genomic_DNA"/>
</dbReference>
<evidence type="ECO:0000313" key="2">
    <source>
        <dbReference type="EMBL" id="PON28118.1"/>
    </source>
</evidence>
<comment type="caution">
    <text evidence="2">The sequence shown here is derived from an EMBL/GenBank/DDBJ whole genome shotgun (WGS) entry which is preliminary data.</text>
</comment>
<dbReference type="Proteomes" id="UP000054821">
    <property type="component" value="Unassembled WGS sequence"/>
</dbReference>
<protein>
    <submittedName>
        <fullName evidence="2">Uncharacterized protein</fullName>
    </submittedName>
</protein>
<organism evidence="2 3">
    <name type="scientific">Trichoderma gamsii</name>
    <dbReference type="NCBI Taxonomy" id="398673"/>
    <lineage>
        <taxon>Eukaryota</taxon>
        <taxon>Fungi</taxon>
        <taxon>Dikarya</taxon>
        <taxon>Ascomycota</taxon>
        <taxon>Pezizomycotina</taxon>
        <taxon>Sordariomycetes</taxon>
        <taxon>Hypocreomycetidae</taxon>
        <taxon>Hypocreales</taxon>
        <taxon>Hypocreaceae</taxon>
        <taxon>Trichoderma</taxon>
    </lineage>
</organism>
<name>A0A2P4ZV07_9HYPO</name>
<evidence type="ECO:0000313" key="3">
    <source>
        <dbReference type="Proteomes" id="UP000054821"/>
    </source>
</evidence>
<gene>
    <name evidence="2" type="ORF">TGAM01_v203255</name>
</gene>
<feature type="region of interest" description="Disordered" evidence="1">
    <location>
        <begin position="13"/>
        <end position="32"/>
    </location>
</feature>
<keyword evidence="3" id="KW-1185">Reference proteome</keyword>
<sequence>MSKHASLYELSTPLTTSATTRGEKNSSSSHIRGTPVEADAYISGRHMLPLKRLRMEPRFVVEKVSYSVHVSSCPYRAQSKCCSLQLFTLDKKRTYTNHLCNLQSQNLDSQRQGLHAYPAQQNLPLRVQREPISNFAYSSSFFRPTACRSS</sequence>
<dbReference type="AlphaFoldDB" id="A0A2P4ZV07"/>
<accession>A0A2P4ZV07</accession>
<feature type="compositionally biased region" description="Polar residues" evidence="1">
    <location>
        <begin position="13"/>
        <end position="31"/>
    </location>
</feature>